<evidence type="ECO:0000313" key="5">
    <source>
        <dbReference type="Proteomes" id="UP000001593"/>
    </source>
</evidence>
<dbReference type="PROSITE" id="PS50234">
    <property type="entry name" value="VWFA"/>
    <property type="match status" value="1"/>
</dbReference>
<dbReference type="InterPro" id="IPR013694">
    <property type="entry name" value="VIT"/>
</dbReference>
<dbReference type="OMA" id="MWPSATH"/>
<evidence type="ECO:0000259" key="3">
    <source>
        <dbReference type="PROSITE" id="PS51468"/>
    </source>
</evidence>
<organism evidence="4 5">
    <name type="scientific">Nematostella vectensis</name>
    <name type="common">Starlet sea anemone</name>
    <dbReference type="NCBI Taxonomy" id="45351"/>
    <lineage>
        <taxon>Eukaryota</taxon>
        <taxon>Metazoa</taxon>
        <taxon>Cnidaria</taxon>
        <taxon>Anthozoa</taxon>
        <taxon>Hexacorallia</taxon>
        <taxon>Actiniaria</taxon>
        <taxon>Edwardsiidae</taxon>
        <taxon>Nematostella</taxon>
    </lineage>
</organism>
<dbReference type="InParanoid" id="A7RNW3"/>
<dbReference type="PANTHER" id="PTHR45737">
    <property type="entry name" value="VON WILLEBRAND FACTOR A DOMAIN-CONTAINING PROTEIN 5A"/>
    <property type="match status" value="1"/>
</dbReference>
<dbReference type="Pfam" id="PF13768">
    <property type="entry name" value="VWA_3"/>
    <property type="match status" value="1"/>
</dbReference>
<feature type="region of interest" description="Disordered" evidence="1">
    <location>
        <begin position="626"/>
        <end position="691"/>
    </location>
</feature>
<dbReference type="SMART" id="SM00327">
    <property type="entry name" value="VWA"/>
    <property type="match status" value="1"/>
</dbReference>
<reference evidence="4 5" key="1">
    <citation type="journal article" date="2007" name="Science">
        <title>Sea anemone genome reveals ancestral eumetazoan gene repertoire and genomic organization.</title>
        <authorList>
            <person name="Putnam N.H."/>
            <person name="Srivastava M."/>
            <person name="Hellsten U."/>
            <person name="Dirks B."/>
            <person name="Chapman J."/>
            <person name="Salamov A."/>
            <person name="Terry A."/>
            <person name="Shapiro H."/>
            <person name="Lindquist E."/>
            <person name="Kapitonov V.V."/>
            <person name="Jurka J."/>
            <person name="Genikhovich G."/>
            <person name="Grigoriev I.V."/>
            <person name="Lucas S.M."/>
            <person name="Steele R.E."/>
            <person name="Finnerty J.R."/>
            <person name="Technau U."/>
            <person name="Martindale M.Q."/>
            <person name="Rokhsar D.S."/>
        </authorList>
    </citation>
    <scope>NUCLEOTIDE SEQUENCE [LARGE SCALE GENOMIC DNA]</scope>
    <source>
        <strain evidence="5">CH2 X CH6</strain>
    </source>
</reference>
<evidence type="ECO:0000256" key="1">
    <source>
        <dbReference type="SAM" id="MobiDB-lite"/>
    </source>
</evidence>
<dbReference type="HOGENOM" id="CLU_003826_4_0_1"/>
<accession>A7RNW3</accession>
<evidence type="ECO:0000313" key="4">
    <source>
        <dbReference type="EMBL" id="EDO46745.1"/>
    </source>
</evidence>
<dbReference type="Pfam" id="PF08487">
    <property type="entry name" value="VIT"/>
    <property type="match status" value="1"/>
</dbReference>
<protein>
    <recommendedName>
        <fullName evidence="6">von Willebrand factor A domain-containing protein 5A</fullName>
    </recommendedName>
</protein>
<evidence type="ECO:0000259" key="2">
    <source>
        <dbReference type="PROSITE" id="PS50234"/>
    </source>
</evidence>
<feature type="domain" description="VIT" evidence="3">
    <location>
        <begin position="1"/>
        <end position="130"/>
    </location>
</feature>
<dbReference type="SUPFAM" id="SSF53300">
    <property type="entry name" value="vWA-like"/>
    <property type="match status" value="1"/>
</dbReference>
<keyword evidence="5" id="KW-1185">Reference proteome</keyword>
<sequence length="798" mass="87197">MNRGLICKKTKEKIPLQSIKVNAEITGYTAQVAAVLGYKNEGSNPIEAVYIFPLDEQAAVCGFQATIDGRTIVAEIKEKEEARGDYDDAISSGHSAFLLEESDESSDIFQMNVGNLPPNESATLQLKFVTELEVDEENGTVQFVLPTVLNPRYTPVDQQPSISTEIPASSVAKPYSFEFQMNVKSGSAITEISSTSHKLCFQPDPSDNCHASVTLAESHTFRRDVEIQIKSEDPFVAHALVEPGLPRPSDAPEDKTRGLAISTEFLQKPVAMVNFVPAFKADDLTCGEFIFVVDRSGSMSGSRIKDAARTLQLFLKSLPDGCYFNIVGFGSSYKTLFSKSKTYNDETLKTATNHAAHLAADLGGTEILEPLRWVYSQSLIEGAPRQLFLLTDGEVGNTAQVISLVAENASTARVFSFGIGDGASTELIKGVARAGHGSAEFVRGQDKLQVKVIKTLKRALQPALTDVALSWALPDGWKLQEVQSKLPPVFKGERLIAYGVFKNLNNDSNAKGIGHATVKATLHEGREAKHIENTVKFVLLPSQENSLVLHRLAAKRFISSSQSALHKQDIIQLSKTASVASKFTSFIAVDSKSHKPVTGAMVRKVIPDSISQRINYSPPAMIDEDDWEKEEAQPKSPPQKSSSSMKSLKQKLMRRKAEAKPCAPRPPLPRRAQCFLPSPPPPPCEYQQSAPGASSDKLMTLVDLQKACGSWELTDALAACLNVSKDVLVNAKPQSTPDLGSDIWATVLVLVWLSGKFFNRKDEWEMIANKSKRWLKSSLPSGVDYGKLMGDAFHALEI</sequence>
<dbReference type="PANTHER" id="PTHR45737:SF6">
    <property type="entry name" value="VON WILLEBRAND FACTOR A DOMAIN-CONTAINING PROTEIN 5A"/>
    <property type="match status" value="1"/>
</dbReference>
<dbReference type="eggNOG" id="ENOG502QRPK">
    <property type="taxonomic scope" value="Eukaryota"/>
</dbReference>
<feature type="compositionally biased region" description="Low complexity" evidence="1">
    <location>
        <begin position="638"/>
        <end position="647"/>
    </location>
</feature>
<dbReference type="InterPro" id="IPR036465">
    <property type="entry name" value="vWFA_dom_sf"/>
</dbReference>
<feature type="domain" description="VWFA" evidence="2">
    <location>
        <begin position="288"/>
        <end position="460"/>
    </location>
</feature>
<dbReference type="PROSITE" id="PS51468">
    <property type="entry name" value="VIT"/>
    <property type="match status" value="1"/>
</dbReference>
<evidence type="ECO:0008006" key="6">
    <source>
        <dbReference type="Google" id="ProtNLM"/>
    </source>
</evidence>
<dbReference type="STRING" id="45351.A7RNW3"/>
<dbReference type="PhylomeDB" id="A7RNW3"/>
<dbReference type="AlphaFoldDB" id="A7RNW3"/>
<dbReference type="SMART" id="SM00609">
    <property type="entry name" value="VIT"/>
    <property type="match status" value="1"/>
</dbReference>
<dbReference type="EMBL" id="DS469524">
    <property type="protein sequence ID" value="EDO46745.1"/>
    <property type="molecule type" value="Genomic_DNA"/>
</dbReference>
<name>A7RNW3_NEMVE</name>
<dbReference type="Gene3D" id="3.40.50.410">
    <property type="entry name" value="von Willebrand factor, type A domain"/>
    <property type="match status" value="1"/>
</dbReference>
<dbReference type="InterPro" id="IPR002035">
    <property type="entry name" value="VWF_A"/>
</dbReference>
<dbReference type="Proteomes" id="UP000001593">
    <property type="component" value="Unassembled WGS sequence"/>
</dbReference>
<gene>
    <name evidence="4" type="ORF">NEMVEDRAFT_v1g234280</name>
</gene>
<proteinExistence type="predicted"/>